<evidence type="ECO:0000313" key="1">
    <source>
        <dbReference type="EMBL" id="RCS23569.1"/>
    </source>
</evidence>
<dbReference type="AlphaFoldDB" id="A0A368K2D7"/>
<proteinExistence type="predicted"/>
<protein>
    <submittedName>
        <fullName evidence="1">Uncharacterized protein</fullName>
    </submittedName>
</protein>
<dbReference type="Proteomes" id="UP000253420">
    <property type="component" value="Unassembled WGS sequence"/>
</dbReference>
<evidence type="ECO:0000313" key="2">
    <source>
        <dbReference type="Proteomes" id="UP000253420"/>
    </source>
</evidence>
<dbReference type="InterPro" id="IPR010985">
    <property type="entry name" value="Ribbon_hlx_hlx"/>
</dbReference>
<reference evidence="1 2" key="1">
    <citation type="submission" date="2018-07" db="EMBL/GenBank/DDBJ databases">
        <title>The draft genome of Phyllobacterium salinisoli.</title>
        <authorList>
            <person name="Liu L."/>
            <person name="Li L."/>
            <person name="Zhang X."/>
            <person name="Liang L."/>
        </authorList>
    </citation>
    <scope>NUCLEOTIDE SEQUENCE [LARGE SCALE GENOMIC DNA]</scope>
    <source>
        <strain evidence="1 2">LLAN61</strain>
    </source>
</reference>
<gene>
    <name evidence="1" type="ORF">DUT91_09660</name>
</gene>
<name>A0A368K2D7_9HYPH</name>
<comment type="caution">
    <text evidence="1">The sequence shown here is derived from an EMBL/GenBank/DDBJ whole genome shotgun (WGS) entry which is preliminary data.</text>
</comment>
<dbReference type="SUPFAM" id="SSF47598">
    <property type="entry name" value="Ribbon-helix-helix"/>
    <property type="match status" value="1"/>
</dbReference>
<dbReference type="GO" id="GO:0006355">
    <property type="term" value="P:regulation of DNA-templated transcription"/>
    <property type="evidence" value="ECO:0007669"/>
    <property type="project" value="InterPro"/>
</dbReference>
<keyword evidence="2" id="KW-1185">Reference proteome</keyword>
<organism evidence="1 2">
    <name type="scientific">Phyllobacterium salinisoli</name>
    <dbReference type="NCBI Taxonomy" id="1899321"/>
    <lineage>
        <taxon>Bacteria</taxon>
        <taxon>Pseudomonadati</taxon>
        <taxon>Pseudomonadota</taxon>
        <taxon>Alphaproteobacteria</taxon>
        <taxon>Hyphomicrobiales</taxon>
        <taxon>Phyllobacteriaceae</taxon>
        <taxon>Phyllobacterium</taxon>
    </lineage>
</organism>
<sequence length="65" mass="7145">MLTFTIFLEPVMVRTASIGIRVEPVVKEALERAAKADRRSVAGYLEKLILDDLEAKGFLAQGAPE</sequence>
<dbReference type="EMBL" id="QOZG01000004">
    <property type="protein sequence ID" value="RCS23569.1"/>
    <property type="molecule type" value="Genomic_DNA"/>
</dbReference>
<accession>A0A368K2D7</accession>